<organism evidence="3 5">
    <name type="scientific">Rotaria sordida</name>
    <dbReference type="NCBI Taxonomy" id="392033"/>
    <lineage>
        <taxon>Eukaryota</taxon>
        <taxon>Metazoa</taxon>
        <taxon>Spiralia</taxon>
        <taxon>Gnathifera</taxon>
        <taxon>Rotifera</taxon>
        <taxon>Eurotatoria</taxon>
        <taxon>Bdelloidea</taxon>
        <taxon>Philodinida</taxon>
        <taxon>Philodinidae</taxon>
        <taxon>Rotaria</taxon>
    </lineage>
</organism>
<dbReference type="Proteomes" id="UP000663870">
    <property type="component" value="Unassembled WGS sequence"/>
</dbReference>
<dbReference type="PROSITE" id="PS50005">
    <property type="entry name" value="TPR"/>
    <property type="match status" value="4"/>
</dbReference>
<keyword evidence="1" id="KW-0802">TPR repeat</keyword>
<comment type="caution">
    <text evidence="3">The sequence shown here is derived from an EMBL/GenBank/DDBJ whole genome shotgun (WGS) entry which is preliminary data.</text>
</comment>
<accession>A0A813VXB1</accession>
<feature type="repeat" description="TPR" evidence="1">
    <location>
        <begin position="1184"/>
        <end position="1217"/>
    </location>
</feature>
<dbReference type="Gene3D" id="3.90.176.10">
    <property type="entry name" value="Toxin ADP-ribosyltransferase, Chain A, domain 1"/>
    <property type="match status" value="1"/>
</dbReference>
<name>A0A813VXB1_9BILA</name>
<dbReference type="PROSITE" id="PS51996">
    <property type="entry name" value="TR_MART"/>
    <property type="match status" value="1"/>
</dbReference>
<dbReference type="PANTHER" id="PTHR46270">
    <property type="entry name" value="ARMADILLO-TYPE FOLD-RELATED"/>
    <property type="match status" value="1"/>
</dbReference>
<dbReference type="Proteomes" id="UP000663854">
    <property type="component" value="Unassembled WGS sequence"/>
</dbReference>
<evidence type="ECO:0000313" key="5">
    <source>
        <dbReference type="Proteomes" id="UP000663854"/>
    </source>
</evidence>
<dbReference type="EMBL" id="CAJNOH010000081">
    <property type="protein sequence ID" value="CAF0849485.1"/>
    <property type="molecule type" value="Genomic_DNA"/>
</dbReference>
<dbReference type="InterPro" id="IPR000157">
    <property type="entry name" value="TIR_dom"/>
</dbReference>
<dbReference type="SUPFAM" id="SSF56399">
    <property type="entry name" value="ADP-ribosylation"/>
    <property type="match status" value="1"/>
</dbReference>
<dbReference type="Pfam" id="PF13676">
    <property type="entry name" value="TIR_2"/>
    <property type="match status" value="1"/>
</dbReference>
<dbReference type="Gene3D" id="3.40.50.10140">
    <property type="entry name" value="Toll/interleukin-1 receptor homology (TIR) domain"/>
    <property type="match status" value="1"/>
</dbReference>
<dbReference type="SUPFAM" id="SSF48452">
    <property type="entry name" value="TPR-like"/>
    <property type="match status" value="1"/>
</dbReference>
<keyword evidence="6" id="KW-1185">Reference proteome</keyword>
<reference evidence="3" key="1">
    <citation type="submission" date="2021-02" db="EMBL/GenBank/DDBJ databases">
        <authorList>
            <person name="Nowell W R."/>
        </authorList>
    </citation>
    <scope>NUCLEOTIDE SEQUENCE</scope>
</reference>
<dbReference type="PROSITE" id="PS50293">
    <property type="entry name" value="TPR_REGION"/>
    <property type="match status" value="1"/>
</dbReference>
<evidence type="ECO:0000313" key="4">
    <source>
        <dbReference type="EMBL" id="CAF0983765.1"/>
    </source>
</evidence>
<protein>
    <recommendedName>
        <fullName evidence="2">TIR domain-containing protein</fullName>
    </recommendedName>
</protein>
<dbReference type="GO" id="GO:0007165">
    <property type="term" value="P:signal transduction"/>
    <property type="evidence" value="ECO:0007669"/>
    <property type="project" value="InterPro"/>
</dbReference>
<dbReference type="SMART" id="SM00028">
    <property type="entry name" value="TPR"/>
    <property type="match status" value="6"/>
</dbReference>
<gene>
    <name evidence="4" type="ORF">JXQ802_LOCUS13317</name>
    <name evidence="3" type="ORF">PYM288_LOCUS6987</name>
</gene>
<dbReference type="SUPFAM" id="SSF52200">
    <property type="entry name" value="Toll/Interleukin receptor TIR domain"/>
    <property type="match status" value="1"/>
</dbReference>
<dbReference type="Gene3D" id="1.25.40.10">
    <property type="entry name" value="Tetratricopeptide repeat domain"/>
    <property type="match status" value="2"/>
</dbReference>
<sequence>MDSLLERHQSVIRQLRKGEPSKDVKELFNEIVLFLNHTIHNETDGLHILSVICYEMARFTTLNFFNDLEIINHKFFLILNKTFQMLFTKLTFVSLTKQDEQCIDGISLLIRNLCLYKNKISTNFYIDNNEKLNPDNKEIFKLLSYEKIFFTELFIKKFVRLIENDIVINNYESYHIKYKIIDRLLHVFIKLNDIDKRLILDSIVKCLESKIYTNLYKTINLSQHILNPQQSFFMYTCPKFIRLCSYKRQDDISNVLSKSIIKYHDDIFEKYSSSVSESEVTLNQSIAWYVELLNHIALTPTTREFFIRKFDAGRTVIDQVINILKEESLIKSVSENIELFHPDVALMSYSITVLYNLTFEKKIFHDLKDKKVIDICKPLYNARDKTIQFAARTLAAILNREDIDKINNPSIIARSYLYLIENTIDDVTLTYHGIKLDGVLTNLEAIVQNDDVKEEIVNDDDGIPLLARCAYEKNLDIETIQIPALRIIDAVSFVNDSAVKQIKENDDLMDHVKDLSNNNDKYQRAIAKRILWKVEKEVEFMSKQEKQKKQNQIKIKKIFDEKQAVYQYVRGDHHFNLTDHKTSEKFDLMISYYPDDKEICLKIYNRLIASDFYRILFDKDNLHSSNPRIMAEAIEKSSIILMCFSSKYRNSYACRLEAEYAKKRERPIIPVKIDHQYDPTGWLEKIIDNKKYIDFTKYEFNIMFAQLIDEINEKKYLIIDLNIKDFVLLLSSHSSYFLRKTKYTMAQKNTKLSTTTSSKQTSTMSKPVNIQSSVKTIQSQEQSIVKTTSIKYPQDIIENYIIIWLDPNLDFSKEENQKLINQLRSIVNTIETLTDINQCIKFLEQIKNEKVFLIISDCFIKEIASFEEKFTQLNSIYIFCNRILKSNEIIQAYKKGKGIFTQMKLLCNELKKEIHQLNHDLLPISIISTSSSTNLNELDPSFMYFQLLKEIVFKMKYDRKIDIQQLTNYCRPIYDKDEDERRRIIEFQDNYSQQTPIWWYTLECFLYHMLNKALRTMEIETIIKMAFFIRDLHEQIKQLHLKLDINEIPTTLYRGQGMFNEDFEKLRKTKDGLLSFNYFLSTTTAITIAKRFASSNQHDSKKTAILFEIKIDPSISSVPFTPISNLSDCPLEEEILFSMSSVFRIGTIEEIDDHLWKVNLTLTDDRDPLLKRLTDHMRISLGDGSGWRQLGQLMIKMGKFDKALEIYNVLLKNVDSNDKAENAFLHNQLGYILKQKGELKEAFSHYEESVNISRTYMSDIDPRLSSIYSNIGGILKKLGDSNRALKFYQLVLTIDLAAPKPNQLEIAIDHNNIGSVLDDQGKYGEALKSYEQALDIKLTHLPPHHPSLASTYSNIGLIHRKMGDYSTALSFYDKTLQIQQKSLPPKHPSLIVTHGKLAIVLEDLHRYDEAIGHAEKAVNIATDAFGSQHLEVEKRQQYLDKLQQENKNAIKQ</sequence>
<dbReference type="EMBL" id="CAJNOL010000285">
    <property type="protein sequence ID" value="CAF0983765.1"/>
    <property type="molecule type" value="Genomic_DNA"/>
</dbReference>
<proteinExistence type="predicted"/>
<feature type="repeat" description="TPR" evidence="1">
    <location>
        <begin position="1223"/>
        <end position="1256"/>
    </location>
</feature>
<dbReference type="InterPro" id="IPR019734">
    <property type="entry name" value="TPR_rpt"/>
</dbReference>
<dbReference type="Pfam" id="PF13424">
    <property type="entry name" value="TPR_12"/>
    <property type="match status" value="2"/>
</dbReference>
<feature type="repeat" description="TPR" evidence="1">
    <location>
        <begin position="1307"/>
        <end position="1340"/>
    </location>
</feature>
<evidence type="ECO:0000259" key="2">
    <source>
        <dbReference type="Pfam" id="PF13676"/>
    </source>
</evidence>
<evidence type="ECO:0000313" key="3">
    <source>
        <dbReference type="EMBL" id="CAF0849485.1"/>
    </source>
</evidence>
<dbReference type="InterPro" id="IPR011990">
    <property type="entry name" value="TPR-like_helical_dom_sf"/>
</dbReference>
<evidence type="ECO:0000256" key="1">
    <source>
        <dbReference type="PROSITE-ProRule" id="PRU00339"/>
    </source>
</evidence>
<evidence type="ECO:0000313" key="6">
    <source>
        <dbReference type="Proteomes" id="UP000663870"/>
    </source>
</evidence>
<feature type="domain" description="TIR" evidence="2">
    <location>
        <begin position="589"/>
        <end position="707"/>
    </location>
</feature>
<dbReference type="Pfam" id="PF13181">
    <property type="entry name" value="TPR_8"/>
    <property type="match status" value="1"/>
</dbReference>
<feature type="repeat" description="TPR" evidence="1">
    <location>
        <begin position="1349"/>
        <end position="1382"/>
    </location>
</feature>
<dbReference type="InterPro" id="IPR035897">
    <property type="entry name" value="Toll_tir_struct_dom_sf"/>
</dbReference>
<dbReference type="PANTHER" id="PTHR46270:SF2">
    <property type="entry name" value="TIR DOMAIN-CONTAINING PROTEIN"/>
    <property type="match status" value="1"/>
</dbReference>